<keyword evidence="1 4" id="KW-0349">Heme</keyword>
<evidence type="ECO:0000256" key="3">
    <source>
        <dbReference type="ARBA" id="ARBA00023004"/>
    </source>
</evidence>
<dbReference type="GO" id="GO:0006801">
    <property type="term" value="P:superoxide metabolic process"/>
    <property type="evidence" value="ECO:0007669"/>
    <property type="project" value="TreeGrafter"/>
</dbReference>
<dbReference type="GO" id="GO:0020037">
    <property type="term" value="F:heme binding"/>
    <property type="evidence" value="ECO:0007669"/>
    <property type="project" value="UniProtKB-UniRule"/>
</dbReference>
<dbReference type="Pfam" id="PF00173">
    <property type="entry name" value="Cyt-b5"/>
    <property type="match status" value="1"/>
</dbReference>
<sequence length="91" mass="9995">MESQSSKLSVPISSSPANSSGRSKVALKPGRSLMDWIRFTHSCKDLAATGGKCLDVSYRELAKHNSKEDAWIALKGKVYNITHYLEYHPGG</sequence>
<comment type="similarity">
    <text evidence="4">Belongs to the cytochrome b5 family.</text>
</comment>
<dbReference type="GO" id="GO:0004128">
    <property type="term" value="F:cytochrome-b5 reductase activity, acting on NAD(P)H"/>
    <property type="evidence" value="ECO:0007669"/>
    <property type="project" value="TreeGrafter"/>
</dbReference>
<reference evidence="7 8" key="1">
    <citation type="submission" date="2013-11" db="EMBL/GenBank/DDBJ databases">
        <title>Genome sequencing of Stegodyphus mimosarum.</title>
        <authorList>
            <person name="Bechsgaard J."/>
        </authorList>
    </citation>
    <scope>NUCLEOTIDE SEQUENCE [LARGE SCALE GENOMIC DNA]</scope>
</reference>
<evidence type="ECO:0000256" key="1">
    <source>
        <dbReference type="ARBA" id="ARBA00022617"/>
    </source>
</evidence>
<feature type="compositionally biased region" description="Low complexity" evidence="5">
    <location>
        <begin position="1"/>
        <end position="23"/>
    </location>
</feature>
<keyword evidence="2 4" id="KW-0479">Metal-binding</keyword>
<keyword evidence="3 4" id="KW-0408">Iron</keyword>
<dbReference type="Gene3D" id="3.10.120.10">
    <property type="entry name" value="Cytochrome b5-like heme/steroid binding domain"/>
    <property type="match status" value="1"/>
</dbReference>
<dbReference type="SUPFAM" id="SSF55856">
    <property type="entry name" value="Cytochrome b5-like heme/steroid binding domain"/>
    <property type="match status" value="1"/>
</dbReference>
<dbReference type="Proteomes" id="UP000054359">
    <property type="component" value="Unassembled WGS sequence"/>
</dbReference>
<name>A0A087UXF5_STEMI</name>
<evidence type="ECO:0000259" key="6">
    <source>
        <dbReference type="PROSITE" id="PS50255"/>
    </source>
</evidence>
<dbReference type="PROSITE" id="PS50255">
    <property type="entry name" value="CYTOCHROME_B5_2"/>
    <property type="match status" value="1"/>
</dbReference>
<evidence type="ECO:0000256" key="2">
    <source>
        <dbReference type="ARBA" id="ARBA00022723"/>
    </source>
</evidence>
<feature type="non-terminal residue" evidence="7">
    <location>
        <position position="91"/>
    </location>
</feature>
<feature type="domain" description="Cytochrome b5 heme-binding" evidence="6">
    <location>
        <begin position="56"/>
        <end position="91"/>
    </location>
</feature>
<dbReference type="AlphaFoldDB" id="A0A087UXF5"/>
<protein>
    <submittedName>
        <fullName evidence="7">Cytochrome b5 reductase 4</fullName>
    </submittedName>
</protein>
<dbReference type="InterPro" id="IPR018506">
    <property type="entry name" value="Cyt_B5_heme-BS"/>
</dbReference>
<dbReference type="EMBL" id="KK122153">
    <property type="protein sequence ID" value="KFM82044.1"/>
    <property type="molecule type" value="Genomic_DNA"/>
</dbReference>
<dbReference type="PANTHER" id="PTHR46237:SF1">
    <property type="entry name" value="CYTOCHROME B5 REDUCTASE 4"/>
    <property type="match status" value="1"/>
</dbReference>
<dbReference type="GO" id="GO:0046872">
    <property type="term" value="F:metal ion binding"/>
    <property type="evidence" value="ECO:0007669"/>
    <property type="project" value="UniProtKB-UniRule"/>
</dbReference>
<dbReference type="PANTHER" id="PTHR46237">
    <property type="entry name" value="CYTOCHROME B5 REDUCTASE 4 FAMILY MEMBER"/>
    <property type="match status" value="1"/>
</dbReference>
<dbReference type="InterPro" id="IPR051872">
    <property type="entry name" value="Cytochrome_b5/Flavoprotein_Rdt"/>
</dbReference>
<evidence type="ECO:0000313" key="7">
    <source>
        <dbReference type="EMBL" id="KFM82044.1"/>
    </source>
</evidence>
<dbReference type="InterPro" id="IPR036400">
    <property type="entry name" value="Cyt_B5-like_heme/steroid_sf"/>
</dbReference>
<keyword evidence="8" id="KW-1185">Reference proteome</keyword>
<evidence type="ECO:0000313" key="8">
    <source>
        <dbReference type="Proteomes" id="UP000054359"/>
    </source>
</evidence>
<evidence type="ECO:0000256" key="5">
    <source>
        <dbReference type="SAM" id="MobiDB-lite"/>
    </source>
</evidence>
<feature type="region of interest" description="Disordered" evidence="5">
    <location>
        <begin position="1"/>
        <end position="27"/>
    </location>
</feature>
<evidence type="ECO:0000256" key="4">
    <source>
        <dbReference type="RuleBase" id="RU362121"/>
    </source>
</evidence>
<organism evidence="7 8">
    <name type="scientific">Stegodyphus mimosarum</name>
    <name type="common">African social velvet spider</name>
    <dbReference type="NCBI Taxonomy" id="407821"/>
    <lineage>
        <taxon>Eukaryota</taxon>
        <taxon>Metazoa</taxon>
        <taxon>Ecdysozoa</taxon>
        <taxon>Arthropoda</taxon>
        <taxon>Chelicerata</taxon>
        <taxon>Arachnida</taxon>
        <taxon>Araneae</taxon>
        <taxon>Araneomorphae</taxon>
        <taxon>Entelegynae</taxon>
        <taxon>Eresoidea</taxon>
        <taxon>Eresidae</taxon>
        <taxon>Stegodyphus</taxon>
    </lineage>
</organism>
<accession>A0A087UXF5</accession>
<dbReference type="STRING" id="407821.A0A087UXF5"/>
<proteinExistence type="inferred from homology"/>
<dbReference type="InterPro" id="IPR001199">
    <property type="entry name" value="Cyt_B5-like_heme/steroid-bd"/>
</dbReference>
<dbReference type="GO" id="GO:0005783">
    <property type="term" value="C:endoplasmic reticulum"/>
    <property type="evidence" value="ECO:0007669"/>
    <property type="project" value="TreeGrafter"/>
</dbReference>
<gene>
    <name evidence="7" type="ORF">X975_03625</name>
</gene>
<dbReference type="OrthoDB" id="260519at2759"/>
<dbReference type="PROSITE" id="PS00191">
    <property type="entry name" value="CYTOCHROME_B5_1"/>
    <property type="match status" value="1"/>
</dbReference>